<name>A0A388TEE5_9BACT</name>
<organism evidence="1 2">
    <name type="scientific">Candidatus Termititenax persephonae</name>
    <dbReference type="NCBI Taxonomy" id="2218525"/>
    <lineage>
        <taxon>Bacteria</taxon>
        <taxon>Bacillati</taxon>
        <taxon>Candidatus Margulisiibacteriota</taxon>
        <taxon>Candidatus Termititenacia</taxon>
        <taxon>Candidatus Termititenacales</taxon>
        <taxon>Candidatus Termititenacaceae</taxon>
        <taxon>Candidatus Termititenax</taxon>
    </lineage>
</organism>
<proteinExistence type="predicted"/>
<dbReference type="Proteomes" id="UP000275925">
    <property type="component" value="Unassembled WGS sequence"/>
</dbReference>
<evidence type="ECO:0000313" key="2">
    <source>
        <dbReference type="Proteomes" id="UP000275925"/>
    </source>
</evidence>
<gene>
    <name evidence="1" type="ORF">NO2_0089</name>
</gene>
<protein>
    <submittedName>
        <fullName evidence="1">Uncharacterized protein</fullName>
    </submittedName>
</protein>
<accession>A0A388TEE5</accession>
<reference evidence="1 2" key="1">
    <citation type="journal article" date="2019" name="ISME J.">
        <title>Genome analyses of uncultured TG2/ZB3 bacteria in 'Margulisbacteria' specifically attached to ectosymbiotic spirochetes of protists in the termite gut.</title>
        <authorList>
            <person name="Utami Y.D."/>
            <person name="Kuwahara H."/>
            <person name="Igai K."/>
            <person name="Murakami T."/>
            <person name="Sugaya K."/>
            <person name="Morikawa T."/>
            <person name="Nagura Y."/>
            <person name="Yuki M."/>
            <person name="Deevong P."/>
            <person name="Inoue T."/>
            <person name="Kihara K."/>
            <person name="Lo N."/>
            <person name="Yamada A."/>
            <person name="Ohkuma M."/>
            <person name="Hongoh Y."/>
        </authorList>
    </citation>
    <scope>NUCLEOTIDE SEQUENCE [LARGE SCALE GENOMIC DNA]</scope>
    <source>
        <strain evidence="1">NkOx7-02</strain>
    </source>
</reference>
<dbReference type="EMBL" id="BGZO01000002">
    <property type="protein sequence ID" value="GBR75411.1"/>
    <property type="molecule type" value="Genomic_DNA"/>
</dbReference>
<evidence type="ECO:0000313" key="1">
    <source>
        <dbReference type="EMBL" id="GBR75411.1"/>
    </source>
</evidence>
<comment type="caution">
    <text evidence="1">The sequence shown here is derived from an EMBL/GenBank/DDBJ whole genome shotgun (WGS) entry which is preliminary data.</text>
</comment>
<sequence length="56" mass="6494">MNVMSKLNAREYRVSEQMKRCSAEGMEYGFARELATALGYAKWENFARVIDRAMLV</sequence>
<dbReference type="AlphaFoldDB" id="A0A388TEE5"/>
<keyword evidence="2" id="KW-1185">Reference proteome</keyword>